<accession>A0A1F7YZT0</accession>
<evidence type="ECO:0000313" key="2">
    <source>
        <dbReference type="EMBL" id="OGM32801.1"/>
    </source>
</evidence>
<dbReference type="Gene3D" id="3.90.20.10">
    <property type="match status" value="1"/>
</dbReference>
<name>A0A1F7YZT0_9BACT</name>
<gene>
    <name evidence="2" type="ORF">A2803_05635</name>
</gene>
<protein>
    <submittedName>
        <fullName evidence="2">Uncharacterized protein</fullName>
    </submittedName>
</protein>
<evidence type="ECO:0000313" key="3">
    <source>
        <dbReference type="Proteomes" id="UP000178870"/>
    </source>
</evidence>
<dbReference type="AlphaFoldDB" id="A0A1F7YZT0"/>
<proteinExistence type="predicted"/>
<feature type="coiled-coil region" evidence="1">
    <location>
        <begin position="24"/>
        <end position="96"/>
    </location>
</feature>
<organism evidence="2 3">
    <name type="scientific">Candidatus Woesebacteria bacterium RIFCSPHIGHO2_01_FULL_44_21</name>
    <dbReference type="NCBI Taxonomy" id="1802503"/>
    <lineage>
        <taxon>Bacteria</taxon>
        <taxon>Candidatus Woeseibacteriota</taxon>
    </lineage>
</organism>
<sequence>MPKGNGDSKLVNEVMLMEAVDTILSGMQKMFDESNARLDKLEKKVDGLSDQVKDLDEKITVNDRIVNGKIKLIKSTSVSREEFEELREKVNKLEKSFASS</sequence>
<keyword evidence="1" id="KW-0175">Coiled coil</keyword>
<evidence type="ECO:0000256" key="1">
    <source>
        <dbReference type="SAM" id="Coils"/>
    </source>
</evidence>
<comment type="caution">
    <text evidence="2">The sequence shown here is derived from an EMBL/GenBank/DDBJ whole genome shotgun (WGS) entry which is preliminary data.</text>
</comment>
<dbReference type="Proteomes" id="UP000178870">
    <property type="component" value="Unassembled WGS sequence"/>
</dbReference>
<dbReference type="EMBL" id="MGGP01000012">
    <property type="protein sequence ID" value="OGM32801.1"/>
    <property type="molecule type" value="Genomic_DNA"/>
</dbReference>
<reference evidence="2 3" key="1">
    <citation type="journal article" date="2016" name="Nat. Commun.">
        <title>Thousands of microbial genomes shed light on interconnected biogeochemical processes in an aquifer system.</title>
        <authorList>
            <person name="Anantharaman K."/>
            <person name="Brown C.T."/>
            <person name="Hug L.A."/>
            <person name="Sharon I."/>
            <person name="Castelle C.J."/>
            <person name="Probst A.J."/>
            <person name="Thomas B.C."/>
            <person name="Singh A."/>
            <person name="Wilkins M.J."/>
            <person name="Karaoz U."/>
            <person name="Brodie E.L."/>
            <person name="Williams K.H."/>
            <person name="Hubbard S.S."/>
            <person name="Banfield J.F."/>
        </authorList>
    </citation>
    <scope>NUCLEOTIDE SEQUENCE [LARGE SCALE GENOMIC DNA]</scope>
</reference>